<evidence type="ECO:0000256" key="1">
    <source>
        <dbReference type="ARBA" id="ARBA00022490"/>
    </source>
</evidence>
<name>A0ABT5XG20_9EURY</name>
<dbReference type="Pfam" id="PF02601">
    <property type="entry name" value="Exonuc_VII_L"/>
    <property type="match status" value="1"/>
</dbReference>
<dbReference type="Pfam" id="PF13742">
    <property type="entry name" value="tRNA_anti_2"/>
    <property type="match status" value="1"/>
</dbReference>
<dbReference type="EMBL" id="JARFPL010000026">
    <property type="protein sequence ID" value="MDF0593671.1"/>
    <property type="molecule type" value="Genomic_DNA"/>
</dbReference>
<accession>A0ABT5XG20</accession>
<evidence type="ECO:0000259" key="5">
    <source>
        <dbReference type="Pfam" id="PF02601"/>
    </source>
</evidence>
<reference evidence="7 8" key="1">
    <citation type="submission" date="2023-03" db="EMBL/GenBank/DDBJ databases">
        <title>Whole genome sequencing of Methanotrichaceae archaeon M04Ac.</title>
        <authorList>
            <person name="Khomyakova M.A."/>
            <person name="Merkel A.Y."/>
            <person name="Slobodkin A.I."/>
        </authorList>
    </citation>
    <scope>NUCLEOTIDE SEQUENCE [LARGE SCALE GENOMIC DNA]</scope>
    <source>
        <strain evidence="7 8">M04Ac</strain>
    </source>
</reference>
<evidence type="ECO:0000256" key="4">
    <source>
        <dbReference type="ARBA" id="ARBA00022839"/>
    </source>
</evidence>
<dbReference type="InterPro" id="IPR025824">
    <property type="entry name" value="OB-fold_nuc-bd_dom"/>
</dbReference>
<sequence length="401" mass="43281">MNRIFSVSELNQRIRERLTSDLRLSNLWARGELSNVVNHRSGHRYFTLKDGDSQISCVLFRGNSGGLDFELANGQNVMVLGDVEFYRPQGRVQILVKAARLDSGFGGKHLELEMLKERLSAEGLFDAERKRPIPSYPACIGVVTSPDGAALRDVLRVLGSCPARILISPAVVQGESAPRSIASAIAALQGIADVIIVGRGGGSAEDLSPFNSEVVARAISSSISPVVSAVGHETDVTIADFAADVRAPTPSSAAAMVRPDVEGLREELSGTEARMARSLSASVDRRRARLGGLGRSLSGRRMRGVVFEERQNLDRIADRLVSAEDMLIDRLSGRLEVAEGKIESLSPLSTLKRGYCIAVTDGGIARRASDLNAGELFELLFADGGLLCRSMGDRLDRRRRS</sequence>
<keyword evidence="1" id="KW-0963">Cytoplasm</keyword>
<dbReference type="HAMAP" id="MF_00378">
    <property type="entry name" value="Exonuc_7_L"/>
    <property type="match status" value="1"/>
</dbReference>
<feature type="domain" description="Exonuclease VII large subunit C-terminal" evidence="5">
    <location>
        <begin position="124"/>
        <end position="328"/>
    </location>
</feature>
<evidence type="ECO:0000256" key="3">
    <source>
        <dbReference type="ARBA" id="ARBA00022801"/>
    </source>
</evidence>
<organism evidence="7 8">
    <name type="scientific">Candidatus Methanocrinis alkalitolerans</name>
    <dbReference type="NCBI Taxonomy" id="3033395"/>
    <lineage>
        <taxon>Archaea</taxon>
        <taxon>Methanobacteriati</taxon>
        <taxon>Methanobacteriota</taxon>
        <taxon>Stenosarchaea group</taxon>
        <taxon>Methanomicrobia</taxon>
        <taxon>Methanotrichales</taxon>
        <taxon>Methanotrichaceae</taxon>
        <taxon>Methanocrinis</taxon>
    </lineage>
</organism>
<gene>
    <name evidence="7" type="primary">xseA</name>
    <name evidence="7" type="ORF">P0O24_08750</name>
</gene>
<dbReference type="PANTHER" id="PTHR30008">
    <property type="entry name" value="EXODEOXYRIBONUCLEASE 7 LARGE SUBUNIT"/>
    <property type="match status" value="1"/>
</dbReference>
<proteinExistence type="inferred from homology"/>
<dbReference type="InterPro" id="IPR020579">
    <property type="entry name" value="Exonuc_VII_lsu_C"/>
</dbReference>
<dbReference type="NCBIfam" id="TIGR00237">
    <property type="entry name" value="xseA"/>
    <property type="match status" value="1"/>
</dbReference>
<dbReference type="InterPro" id="IPR003753">
    <property type="entry name" value="Exonuc_VII_L"/>
</dbReference>
<keyword evidence="8" id="KW-1185">Reference proteome</keyword>
<dbReference type="EC" id="3.1.11.6" evidence="7"/>
<dbReference type="PANTHER" id="PTHR30008:SF0">
    <property type="entry name" value="EXODEOXYRIBONUCLEASE 7 LARGE SUBUNIT"/>
    <property type="match status" value="1"/>
</dbReference>
<evidence type="ECO:0000259" key="6">
    <source>
        <dbReference type="Pfam" id="PF13742"/>
    </source>
</evidence>
<feature type="domain" description="OB-fold nucleic acid binding" evidence="6">
    <location>
        <begin position="5"/>
        <end position="98"/>
    </location>
</feature>
<comment type="caution">
    <text evidence="7">The sequence shown here is derived from an EMBL/GenBank/DDBJ whole genome shotgun (WGS) entry which is preliminary data.</text>
</comment>
<keyword evidence="4" id="KW-0269">Exonuclease</keyword>
<keyword evidence="3 7" id="KW-0378">Hydrolase</keyword>
<dbReference type="RefSeq" id="WP_316969373.1">
    <property type="nucleotide sequence ID" value="NZ_JARFPL010000026.1"/>
</dbReference>
<evidence type="ECO:0000313" key="7">
    <source>
        <dbReference type="EMBL" id="MDF0593671.1"/>
    </source>
</evidence>
<dbReference type="GO" id="GO:0008855">
    <property type="term" value="F:exodeoxyribonuclease VII activity"/>
    <property type="evidence" value="ECO:0007669"/>
    <property type="project" value="UniProtKB-EC"/>
</dbReference>
<dbReference type="CDD" id="cd04489">
    <property type="entry name" value="ExoVII_LU_OBF"/>
    <property type="match status" value="1"/>
</dbReference>
<evidence type="ECO:0000256" key="2">
    <source>
        <dbReference type="ARBA" id="ARBA00022722"/>
    </source>
</evidence>
<dbReference type="Proteomes" id="UP001215956">
    <property type="component" value="Unassembled WGS sequence"/>
</dbReference>
<keyword evidence="2" id="KW-0540">Nuclease</keyword>
<evidence type="ECO:0000313" key="8">
    <source>
        <dbReference type="Proteomes" id="UP001215956"/>
    </source>
</evidence>
<protein>
    <submittedName>
        <fullName evidence="7">Exodeoxyribonuclease VII large subunit</fullName>
        <ecNumber evidence="7">3.1.11.6</ecNumber>
    </submittedName>
</protein>